<reference evidence="11 14" key="2">
    <citation type="submission" date="2015-07" db="EMBL/GenBank/DDBJ databases">
        <authorList>
            <person name="Cajimat M.N.B."/>
            <person name="Milazzo M.L."/>
            <person name="Fulhorst C.F."/>
        </authorList>
    </citation>
    <scope>NUCLEOTIDE SEQUENCE [LARGE SCALE GENOMIC DNA]</scope>
    <source>
        <strain evidence="11">Single colony</strain>
    </source>
</reference>
<evidence type="ECO:0000313" key="13">
    <source>
        <dbReference type="EMBL" id="PRQ76120.1"/>
    </source>
</evidence>
<dbReference type="Proteomes" id="UP000321518">
    <property type="component" value="Unassembled WGS sequence"/>
</dbReference>
<feature type="compositionally biased region" description="Low complexity" evidence="8">
    <location>
        <begin position="219"/>
        <end position="236"/>
    </location>
</feature>
<evidence type="ECO:0000313" key="10">
    <source>
        <dbReference type="EMBL" id="CDR41659.1"/>
    </source>
</evidence>
<dbReference type="InterPro" id="IPR032281">
    <property type="entry name" value="Ribosomal_uS2_C"/>
</dbReference>
<comment type="subunit">
    <text evidence="6">Component of the small ribosomal subunit. Mature ribosomes consist of a small (40S) and a large (60S) subunit. The 40S subunit contains about 33 different proteins and 1 molecule of RNA (18S). The 60S subunit contains about 49 different proteins and 3 molecules of RNA (25S, 5.8S and 5S). Interacts with RPS21.</text>
</comment>
<evidence type="ECO:0000256" key="3">
    <source>
        <dbReference type="ARBA" id="ARBA00022490"/>
    </source>
</evidence>
<reference evidence="10" key="1">
    <citation type="journal article" date="2014" name="Genome Announc.">
        <title>Draft genome sequence of Rhodosporidium toruloides CECT1137, an oleaginous yeast of biotechnological interest.</title>
        <authorList>
            <person name="Morin N."/>
            <person name="Calcas X."/>
            <person name="Devillers H."/>
            <person name="Durrens P."/>
            <person name="Sherman D.J."/>
            <person name="Nicaud J.-M."/>
            <person name="Neuveglise C."/>
        </authorList>
    </citation>
    <scope>NUCLEOTIDE SEQUENCE</scope>
    <source>
        <strain evidence="10">CECT1137</strain>
    </source>
</reference>
<keyword evidence="14" id="KW-1185">Reference proteome</keyword>
<evidence type="ECO:0000259" key="9">
    <source>
        <dbReference type="Pfam" id="PF16122"/>
    </source>
</evidence>
<reference evidence="13 15" key="3">
    <citation type="journal article" date="2018" name="Elife">
        <title>Functional genomics of lipid metabolism in the oleaginous yeast Rhodosporidium toruloides.</title>
        <authorList>
            <person name="Coradetti S.T."/>
            <person name="Pinel D."/>
            <person name="Geiselman G."/>
            <person name="Ito M."/>
            <person name="Mondo S."/>
            <person name="Reilly M.C."/>
            <person name="Cheng Y.F."/>
            <person name="Bauer S."/>
            <person name="Grigoriev I."/>
            <person name="Gladden J.M."/>
            <person name="Simmons B.A."/>
            <person name="Brem R."/>
            <person name="Arkin A.P."/>
            <person name="Skerker J.M."/>
        </authorList>
    </citation>
    <scope>NUCLEOTIDE SEQUENCE [LARGE SCALE GENOMIC DNA]</scope>
    <source>
        <strain evidence="13 15">NBRC 0880</strain>
    </source>
</reference>
<evidence type="ECO:0000256" key="1">
    <source>
        <dbReference type="ARBA" id="ARBA00004496"/>
    </source>
</evidence>
<dbReference type="InterPro" id="IPR027498">
    <property type="entry name" value="Ribosomal_uS2_euk"/>
</dbReference>
<dbReference type="EMBL" id="CWKI01000003">
    <property type="protein sequence ID" value="CTR06034.1"/>
    <property type="molecule type" value="Genomic_DNA"/>
</dbReference>
<reference evidence="12 16" key="4">
    <citation type="submission" date="2019-07" db="EMBL/GenBank/DDBJ databases">
        <title>Rhodotorula toruloides NBRC10032 genome sequencing.</title>
        <authorList>
            <person name="Shida Y."/>
            <person name="Takaku H."/>
            <person name="Ogasawara W."/>
            <person name="Mori K."/>
        </authorList>
    </citation>
    <scope>NUCLEOTIDE SEQUENCE [LARGE SCALE GENOMIC DNA]</scope>
    <source>
        <strain evidence="12 16">NBRC10032</strain>
    </source>
</reference>
<dbReference type="OMA" id="QCHLGAK"/>
<proteinExistence type="inferred from homology"/>
<dbReference type="PROSITE" id="PS00963">
    <property type="entry name" value="RIBOSOMAL_S2_2"/>
    <property type="match status" value="1"/>
</dbReference>
<evidence type="ECO:0000256" key="6">
    <source>
        <dbReference type="HAMAP-Rule" id="MF_03015"/>
    </source>
</evidence>
<dbReference type="GO" id="GO:0006412">
    <property type="term" value="P:translation"/>
    <property type="evidence" value="ECO:0007669"/>
    <property type="project" value="UniProtKB-UniRule"/>
</dbReference>
<evidence type="ECO:0000313" key="12">
    <source>
        <dbReference type="EMBL" id="GEM08004.1"/>
    </source>
</evidence>
<dbReference type="Proteomes" id="UP000239560">
    <property type="component" value="Unassembled WGS sequence"/>
</dbReference>
<dbReference type="PANTHER" id="PTHR11489">
    <property type="entry name" value="40S RIBOSOMAL PROTEIN SA"/>
    <property type="match status" value="1"/>
</dbReference>
<dbReference type="InterPro" id="IPR023591">
    <property type="entry name" value="Ribosomal_uS2_flav_dom_sf"/>
</dbReference>
<feature type="compositionally biased region" description="Polar residues" evidence="8">
    <location>
        <begin position="283"/>
        <end position="293"/>
    </location>
</feature>
<comment type="subcellular location">
    <subcellularLocation>
        <location evidence="1 6">Cytoplasm</location>
    </subcellularLocation>
</comment>
<dbReference type="InterPro" id="IPR005707">
    <property type="entry name" value="Ribosomal_uS2_euk/arc"/>
</dbReference>
<dbReference type="HAMAP" id="MF_03015">
    <property type="entry name" value="Ribosomal_S2_euk"/>
    <property type="match status" value="1"/>
</dbReference>
<keyword evidence="5 6" id="KW-0687">Ribonucleoprotein</keyword>
<name>A0A061AVR2_RHOTO</name>
<accession>A0A061AVR2</accession>
<dbReference type="PROSITE" id="PS00962">
    <property type="entry name" value="RIBOSOMAL_S2_1"/>
    <property type="match status" value="1"/>
</dbReference>
<dbReference type="OrthoDB" id="414863at2759"/>
<dbReference type="NCBIfam" id="TIGR01012">
    <property type="entry name" value="uS2_euk_arch"/>
    <property type="match status" value="1"/>
</dbReference>
<dbReference type="EMBL" id="LCTV02000003">
    <property type="protein sequence ID" value="PRQ76120.1"/>
    <property type="molecule type" value="Genomic_DNA"/>
</dbReference>
<dbReference type="InterPro" id="IPR001865">
    <property type="entry name" value="Ribosomal_uS2"/>
</dbReference>
<dbReference type="STRING" id="5286.A0A061AVR2"/>
<feature type="region of interest" description="Disordered" evidence="8">
    <location>
        <begin position="262"/>
        <end position="293"/>
    </location>
</feature>
<keyword evidence="4 6" id="KW-0689">Ribosomal protein</keyword>
<dbReference type="FunFam" id="3.40.50.10490:FF:000010">
    <property type="entry name" value="40S ribosomal protein S0"/>
    <property type="match status" value="1"/>
</dbReference>
<evidence type="ECO:0000256" key="4">
    <source>
        <dbReference type="ARBA" id="ARBA00022980"/>
    </source>
</evidence>
<dbReference type="Pfam" id="PF16122">
    <property type="entry name" value="40S_SA_C"/>
    <property type="match status" value="1"/>
</dbReference>
<dbReference type="Proteomes" id="UP000199069">
    <property type="component" value="Unassembled WGS sequence"/>
</dbReference>
<evidence type="ECO:0000256" key="2">
    <source>
        <dbReference type="ARBA" id="ARBA00006242"/>
    </source>
</evidence>
<protein>
    <recommendedName>
        <fullName evidence="6">Small ribosomal subunit protein uS2</fullName>
    </recommendedName>
</protein>
<dbReference type="InterPro" id="IPR018130">
    <property type="entry name" value="Ribosomal_uS2_CS"/>
</dbReference>
<gene>
    <name evidence="11" type="primary">FGENESH: predicted gene_3.346</name>
    <name evidence="6" type="synonym">RPS0</name>
    <name evidence="13" type="ORF">AAT19DRAFT_13142</name>
    <name evidence="11" type="ORF">BN2166_0018950</name>
    <name evidence="10" type="ORF">RHTO0S_06e03928g</name>
    <name evidence="12" type="ORF">Rt10032_c04g2021</name>
</gene>
<evidence type="ECO:0000313" key="11">
    <source>
        <dbReference type="EMBL" id="CTR06034.1"/>
    </source>
</evidence>
<dbReference type="SUPFAM" id="SSF52313">
    <property type="entry name" value="Ribosomal protein S2"/>
    <property type="match status" value="1"/>
</dbReference>
<comment type="function">
    <text evidence="6">Required for the assembly and/or stability of the 40S ribosomal subunit. Required for the processing of the 20S rRNA-precursor to mature 18S rRNA in a late step of the maturation of 40S ribosomal subunits.</text>
</comment>
<dbReference type="Pfam" id="PF00318">
    <property type="entry name" value="Ribosomal_S2"/>
    <property type="match status" value="2"/>
</dbReference>
<evidence type="ECO:0000313" key="14">
    <source>
        <dbReference type="Proteomes" id="UP000199069"/>
    </source>
</evidence>
<dbReference type="EMBL" id="LK052941">
    <property type="protein sequence ID" value="CDR41659.1"/>
    <property type="molecule type" value="Genomic_DNA"/>
</dbReference>
<evidence type="ECO:0000256" key="5">
    <source>
        <dbReference type="ARBA" id="ARBA00023274"/>
    </source>
</evidence>
<dbReference type="EMBL" id="BJWK01000004">
    <property type="protein sequence ID" value="GEM08004.1"/>
    <property type="molecule type" value="Genomic_DNA"/>
</dbReference>
<evidence type="ECO:0000256" key="8">
    <source>
        <dbReference type="SAM" id="MobiDB-lite"/>
    </source>
</evidence>
<feature type="region of interest" description="Disordered" evidence="8">
    <location>
        <begin position="219"/>
        <end position="238"/>
    </location>
</feature>
<organism evidence="10">
    <name type="scientific">Rhodotorula toruloides</name>
    <name type="common">Yeast</name>
    <name type="synonym">Rhodosporidium toruloides</name>
    <dbReference type="NCBI Taxonomy" id="5286"/>
    <lineage>
        <taxon>Eukaryota</taxon>
        <taxon>Fungi</taxon>
        <taxon>Dikarya</taxon>
        <taxon>Basidiomycota</taxon>
        <taxon>Pucciniomycotina</taxon>
        <taxon>Microbotryomycetes</taxon>
        <taxon>Sporidiobolales</taxon>
        <taxon>Sporidiobolaceae</taxon>
        <taxon>Rhodotorula</taxon>
    </lineage>
</organism>
<dbReference type="AlphaFoldDB" id="A0A061AVR2"/>
<dbReference type="Gene3D" id="3.40.50.10490">
    <property type="entry name" value="Glucose-6-phosphate isomerase like protein, domain 1"/>
    <property type="match status" value="1"/>
</dbReference>
<sequence>MSSSRLPAALQATEEDISLLLQAQAHIGSKNVEKKMTPYVWKRRSDGVNIINVGKTWEKIVFAARVIAAIENPNDVCVISARPYGHRAVLKFAANTGAQAIAGRFTPGNFTNYITRSFKEPRLIVVTDPRVDHQAIREASYVNIPVIAICDTDSPLNYVDVAIPANNKSKHSIGLIWWLLCREVLRLRGQISRASDAWPVMVDMFFYRDPEEIEREQEAAAAAKAAPADQEPAAEAGVSDWEVTGSNAAIAAAASSQLPATEAGIDWSNTQESTDWAAEDSQVAASNQAGGWA</sequence>
<dbReference type="PRINTS" id="PR00395">
    <property type="entry name" value="RIBOSOMALS2"/>
</dbReference>
<comment type="similarity">
    <text evidence="2 6 7">Belongs to the universal ribosomal protein uS2 family.</text>
</comment>
<keyword evidence="3 6" id="KW-0963">Cytoplasm</keyword>
<dbReference type="GO" id="GO:0000028">
    <property type="term" value="P:ribosomal small subunit assembly"/>
    <property type="evidence" value="ECO:0007669"/>
    <property type="project" value="UniProtKB-UniRule"/>
</dbReference>
<feature type="domain" description="Small ribosomal subunit protein uS2 C-terminal" evidence="9">
    <location>
        <begin position="205"/>
        <end position="292"/>
    </location>
</feature>
<dbReference type="GO" id="GO:0003735">
    <property type="term" value="F:structural constituent of ribosome"/>
    <property type="evidence" value="ECO:0007669"/>
    <property type="project" value="UniProtKB-UniRule"/>
</dbReference>
<evidence type="ECO:0000256" key="7">
    <source>
        <dbReference type="RuleBase" id="RU003631"/>
    </source>
</evidence>
<evidence type="ECO:0000313" key="15">
    <source>
        <dbReference type="Proteomes" id="UP000239560"/>
    </source>
</evidence>
<evidence type="ECO:0000313" key="16">
    <source>
        <dbReference type="Proteomes" id="UP000321518"/>
    </source>
</evidence>
<dbReference type="GO" id="GO:0022627">
    <property type="term" value="C:cytosolic small ribosomal subunit"/>
    <property type="evidence" value="ECO:0007669"/>
    <property type="project" value="UniProtKB-UniRule"/>
</dbReference>
<dbReference type="CDD" id="cd01425">
    <property type="entry name" value="RPS2"/>
    <property type="match status" value="1"/>
</dbReference>